<dbReference type="InterPro" id="IPR029058">
    <property type="entry name" value="AB_hydrolase_fold"/>
</dbReference>
<comment type="caution">
    <text evidence="4">The sequence shown here is derived from an EMBL/GenBank/DDBJ whole genome shotgun (WGS) entry which is preliminary data.</text>
</comment>
<dbReference type="Gene3D" id="3.40.50.1820">
    <property type="entry name" value="alpha/beta hydrolase"/>
    <property type="match status" value="1"/>
</dbReference>
<feature type="region of interest" description="Disordered" evidence="1">
    <location>
        <begin position="28"/>
        <end position="53"/>
    </location>
</feature>
<dbReference type="PANTHER" id="PTHR45856:SF24">
    <property type="entry name" value="FUNGAL LIPASE-LIKE DOMAIN-CONTAINING PROTEIN"/>
    <property type="match status" value="1"/>
</dbReference>
<dbReference type="InterPro" id="IPR051218">
    <property type="entry name" value="Sec_MonoDiacylglyc_Lipase"/>
</dbReference>
<dbReference type="EMBL" id="PJQM01006109">
    <property type="protein sequence ID" value="RCH80239.1"/>
    <property type="molecule type" value="Genomic_DNA"/>
</dbReference>
<dbReference type="GO" id="GO:0006629">
    <property type="term" value="P:lipid metabolic process"/>
    <property type="evidence" value="ECO:0007669"/>
    <property type="project" value="InterPro"/>
</dbReference>
<evidence type="ECO:0000256" key="1">
    <source>
        <dbReference type="SAM" id="MobiDB-lite"/>
    </source>
</evidence>
<evidence type="ECO:0000259" key="3">
    <source>
        <dbReference type="Pfam" id="PF01764"/>
    </source>
</evidence>
<protein>
    <recommendedName>
        <fullName evidence="3">Fungal lipase-type domain-containing protein</fullName>
    </recommendedName>
</protein>
<evidence type="ECO:0000256" key="2">
    <source>
        <dbReference type="SAM" id="SignalP"/>
    </source>
</evidence>
<dbReference type="CDD" id="cd00519">
    <property type="entry name" value="Lipase_3"/>
    <property type="match status" value="1"/>
</dbReference>
<proteinExistence type="predicted"/>
<accession>A0A367IRI8</accession>
<dbReference type="Proteomes" id="UP000253551">
    <property type="component" value="Unassembled WGS sequence"/>
</dbReference>
<keyword evidence="2" id="KW-0732">Signal</keyword>
<dbReference type="STRING" id="4846.A0A367IRI8"/>
<sequence>MVVFSQIPYGILVAISCVMFGLANAAPSPIDSKKSSGSDSSNNDSSEKSFTLPPLIPNRVIPPHLPHSPNNFDVESENIARNLQWFQQHGGNMNVTKREDNTVGGMTLEVPENAPPIPGDSNGIIKASSSQINSYKKYTALANIAYCEGVVPLTNWICKRCLNYVPDGKIIKTFTSYTYDINGYILRSDAEKTIYLAFRGTKSFKNAVADLQFVLKTYPNVKGAKVHEGFLEAYNEVIASFFPTMLDQITAFPKYKVVILGHSLGGAQALLAGIDLYQRDVRFSPDNMSIVTAGCPRVGNPTFAQYFNSIRVPFARIVNKRDIVPHLPPQSFGFLHPGIEVWIKSTNNIQICEQNTESKKCSNSIVPFTSIYDHTHYFYTNESDKSCS</sequence>
<dbReference type="SUPFAM" id="SSF53474">
    <property type="entry name" value="alpha/beta-Hydrolases"/>
    <property type="match status" value="1"/>
</dbReference>
<dbReference type="InterPro" id="IPR002921">
    <property type="entry name" value="Fungal_lipase-type"/>
</dbReference>
<feature type="signal peptide" evidence="2">
    <location>
        <begin position="1"/>
        <end position="25"/>
    </location>
</feature>
<feature type="chain" id="PRO_5017042454" description="Fungal lipase-type domain-containing protein" evidence="2">
    <location>
        <begin position="26"/>
        <end position="388"/>
    </location>
</feature>
<gene>
    <name evidence="4" type="ORF">CU098_001007</name>
</gene>
<dbReference type="AlphaFoldDB" id="A0A367IRI8"/>
<dbReference type="OrthoDB" id="438440at2759"/>
<dbReference type="Pfam" id="PF01764">
    <property type="entry name" value="Lipase_3"/>
    <property type="match status" value="1"/>
</dbReference>
<keyword evidence="5" id="KW-1185">Reference proteome</keyword>
<dbReference type="PANTHER" id="PTHR45856">
    <property type="entry name" value="ALPHA/BETA-HYDROLASES SUPERFAMILY PROTEIN"/>
    <property type="match status" value="1"/>
</dbReference>
<feature type="domain" description="Fungal lipase-type" evidence="3">
    <location>
        <begin position="195"/>
        <end position="331"/>
    </location>
</feature>
<evidence type="ECO:0000313" key="5">
    <source>
        <dbReference type="Proteomes" id="UP000253551"/>
    </source>
</evidence>
<organism evidence="4 5">
    <name type="scientific">Rhizopus stolonifer</name>
    <name type="common">Rhizopus nigricans</name>
    <dbReference type="NCBI Taxonomy" id="4846"/>
    <lineage>
        <taxon>Eukaryota</taxon>
        <taxon>Fungi</taxon>
        <taxon>Fungi incertae sedis</taxon>
        <taxon>Mucoromycota</taxon>
        <taxon>Mucoromycotina</taxon>
        <taxon>Mucoromycetes</taxon>
        <taxon>Mucorales</taxon>
        <taxon>Mucorineae</taxon>
        <taxon>Rhizopodaceae</taxon>
        <taxon>Rhizopus</taxon>
    </lineage>
</organism>
<name>A0A367IRI8_RHIST</name>
<reference evidence="4 5" key="1">
    <citation type="journal article" date="2018" name="G3 (Bethesda)">
        <title>Phylogenetic and Phylogenomic Definition of Rhizopus Species.</title>
        <authorList>
            <person name="Gryganskyi A.P."/>
            <person name="Golan J."/>
            <person name="Dolatabadi S."/>
            <person name="Mondo S."/>
            <person name="Robb S."/>
            <person name="Idnurm A."/>
            <person name="Muszewska A."/>
            <person name="Steczkiewicz K."/>
            <person name="Masonjones S."/>
            <person name="Liao H.L."/>
            <person name="Gajdeczka M.T."/>
            <person name="Anike F."/>
            <person name="Vuek A."/>
            <person name="Anishchenko I.M."/>
            <person name="Voigt K."/>
            <person name="de Hoog G.S."/>
            <person name="Smith M.E."/>
            <person name="Heitman J."/>
            <person name="Vilgalys R."/>
            <person name="Stajich J.E."/>
        </authorList>
    </citation>
    <scope>NUCLEOTIDE SEQUENCE [LARGE SCALE GENOMIC DNA]</scope>
    <source>
        <strain evidence="4 5">LSU 92-RS-03</strain>
    </source>
</reference>
<evidence type="ECO:0000313" key="4">
    <source>
        <dbReference type="EMBL" id="RCH80239.1"/>
    </source>
</evidence>